<proteinExistence type="predicted"/>
<accession>A0A914BUW9</accession>
<name>A0A914BUW9_9BILA</name>
<evidence type="ECO:0000313" key="1">
    <source>
        <dbReference type="Proteomes" id="UP000887540"/>
    </source>
</evidence>
<keyword evidence="1" id="KW-1185">Reference proteome</keyword>
<reference evidence="2" key="1">
    <citation type="submission" date="2022-11" db="UniProtKB">
        <authorList>
            <consortium name="WormBaseParasite"/>
        </authorList>
    </citation>
    <scope>IDENTIFICATION</scope>
</reference>
<sequence>MVVRREEILKIKQEIFSIRKEFGGHVTIQVDDRPILSKSQENLDPAFLQKTNSELQREATFNRYMDKEEANWKALMNEGKLKFQSYDDKPNNKKFCCF</sequence>
<protein>
    <submittedName>
        <fullName evidence="2">Uncharacterized protein</fullName>
    </submittedName>
</protein>
<dbReference type="AlphaFoldDB" id="A0A914BUW9"/>
<organism evidence="1 2">
    <name type="scientific">Acrobeloides nanus</name>
    <dbReference type="NCBI Taxonomy" id="290746"/>
    <lineage>
        <taxon>Eukaryota</taxon>
        <taxon>Metazoa</taxon>
        <taxon>Ecdysozoa</taxon>
        <taxon>Nematoda</taxon>
        <taxon>Chromadorea</taxon>
        <taxon>Rhabditida</taxon>
        <taxon>Tylenchina</taxon>
        <taxon>Cephalobomorpha</taxon>
        <taxon>Cephaloboidea</taxon>
        <taxon>Cephalobidae</taxon>
        <taxon>Acrobeloides</taxon>
    </lineage>
</organism>
<dbReference type="WBParaSite" id="ACRNAN_Path_1047.g4017.t1">
    <property type="protein sequence ID" value="ACRNAN_Path_1047.g4017.t1"/>
    <property type="gene ID" value="ACRNAN_Path_1047.g4017"/>
</dbReference>
<evidence type="ECO:0000313" key="2">
    <source>
        <dbReference type="WBParaSite" id="ACRNAN_Path_1047.g4017.t1"/>
    </source>
</evidence>
<dbReference type="Proteomes" id="UP000887540">
    <property type="component" value="Unplaced"/>
</dbReference>